<reference evidence="2" key="1">
    <citation type="journal article" date="2023" name="Hortic. Res.">
        <title>A chromosome-level phased genome enabling allele-level studies in sweet orange: a case study on citrus Huanglongbing tolerance.</title>
        <authorList>
            <person name="Wu B."/>
            <person name="Yu Q."/>
            <person name="Deng Z."/>
            <person name="Duan Y."/>
            <person name="Luo F."/>
            <person name="Gmitter F. Jr."/>
        </authorList>
    </citation>
    <scope>NUCLEOTIDE SEQUENCE [LARGE SCALE GENOMIC DNA]</scope>
    <source>
        <strain evidence="2">cv. Valencia</strain>
    </source>
</reference>
<proteinExistence type="predicted"/>
<evidence type="ECO:0000313" key="2">
    <source>
        <dbReference type="Proteomes" id="UP000829398"/>
    </source>
</evidence>
<gene>
    <name evidence="1" type="ORF">KPL71_000671</name>
</gene>
<name>A0ACB8NRG4_CITSI</name>
<comment type="caution">
    <text evidence="1">The sequence shown here is derived from an EMBL/GenBank/DDBJ whole genome shotgun (WGS) entry which is preliminary data.</text>
</comment>
<organism evidence="1 2">
    <name type="scientific">Citrus sinensis</name>
    <name type="common">Sweet orange</name>
    <name type="synonym">Citrus aurantium var. sinensis</name>
    <dbReference type="NCBI Taxonomy" id="2711"/>
    <lineage>
        <taxon>Eukaryota</taxon>
        <taxon>Viridiplantae</taxon>
        <taxon>Streptophyta</taxon>
        <taxon>Embryophyta</taxon>
        <taxon>Tracheophyta</taxon>
        <taxon>Spermatophyta</taxon>
        <taxon>Magnoliopsida</taxon>
        <taxon>eudicotyledons</taxon>
        <taxon>Gunneridae</taxon>
        <taxon>Pentapetalae</taxon>
        <taxon>rosids</taxon>
        <taxon>malvids</taxon>
        <taxon>Sapindales</taxon>
        <taxon>Rutaceae</taxon>
        <taxon>Aurantioideae</taxon>
        <taxon>Citrus</taxon>
    </lineage>
</organism>
<keyword evidence="2" id="KW-1185">Reference proteome</keyword>
<accession>A0ACB8NRG4</accession>
<dbReference type="EMBL" id="CM039170">
    <property type="protein sequence ID" value="KAH9800442.1"/>
    <property type="molecule type" value="Genomic_DNA"/>
</dbReference>
<protein>
    <submittedName>
        <fullName evidence="1">SWIM-type domain-containing protein</fullName>
    </submittedName>
</protein>
<sequence length="834" mass="94898">MLPKQLHIIYKGKNYCKGLIEPDECSLLQLKIEVVKITSEDGLTTPESVQLVVTNPRNNVEVIVDTYAMLRIMFTAHNSLQVPVFKVTVLPTLRLDLELGGVIQSLLHALGVQLGNEPLSRRGGIHGPQTNLAGNVGCETDADEDESPSKSEGRDEPQIVRNENVQQNVDDNDDDDCLSDFDKEFAADGGRINHQNIAEDAEVMDDEGSSFDDESIDANPQLLPRPDGKHRLRLGDVFDDVDHFRKVLGEVMVDKSFEITKVYNDRRRFYGKCKTDGCPWYMVGGKIRGKGGFVIKELQNKHDCKQTEMSMNTFGVRIGNLKLYRARERARTDIHGDHARGYEDFFQYAAVILKYDPGAICKVLCDAVTKPEKVLCHRFFMAFPAQRNVLHNGCRPYIGLDGCHLKSKYGGVLLAAVSMDINNGMIPLAIAVCEIENTETWIWFLEILHSYFDNGSDQITFCSDRQKGLLGAIGNTWSTAFHRPCARHIYSNFSKDHPGVTLRNLFWRAVSSTNKFDHAAAMEKLKKEKLEAWQWLERELAGFTWSRYEYDKNCKVDRTSNNTSEDKPCLTMLEEIRCMFMTLFTERRKEAQSWSNIPPRVKKELDEAYETGSKMTTMASGDLHFYYYPARRFIVDLVSRLPCAHAMAAISHARHTTEEYLPKYFTKQAYLNTYAVMFKPIPDKVTWDPCDRPKLSPPEITKKIGRPKKSRKRAATEPVKKNRSFYVCCSFCGEMNHNVRKCALRLSIARQIRAQNQVSMYYFFNYFCLSGPGESSNAETTSKRRKRMVNVGNRGRGSRVRGGDRGRGMASRGRGPGSRARRGTVVFFDIFIIF</sequence>
<evidence type="ECO:0000313" key="1">
    <source>
        <dbReference type="EMBL" id="KAH9800442.1"/>
    </source>
</evidence>
<dbReference type="Proteomes" id="UP000829398">
    <property type="component" value="Chromosome 1"/>
</dbReference>